<accession>A0AAV6TUY9</accession>
<organism evidence="1 2">
    <name type="scientific">Oedothorax gibbosus</name>
    <dbReference type="NCBI Taxonomy" id="931172"/>
    <lineage>
        <taxon>Eukaryota</taxon>
        <taxon>Metazoa</taxon>
        <taxon>Ecdysozoa</taxon>
        <taxon>Arthropoda</taxon>
        <taxon>Chelicerata</taxon>
        <taxon>Arachnida</taxon>
        <taxon>Araneae</taxon>
        <taxon>Araneomorphae</taxon>
        <taxon>Entelegynae</taxon>
        <taxon>Araneoidea</taxon>
        <taxon>Linyphiidae</taxon>
        <taxon>Erigoninae</taxon>
        <taxon>Oedothorax</taxon>
    </lineage>
</organism>
<dbReference type="EMBL" id="JAFNEN010000992">
    <property type="protein sequence ID" value="KAG8175519.1"/>
    <property type="molecule type" value="Genomic_DNA"/>
</dbReference>
<protein>
    <submittedName>
        <fullName evidence="1">Uncharacterized protein</fullName>
    </submittedName>
</protein>
<proteinExistence type="predicted"/>
<evidence type="ECO:0000313" key="2">
    <source>
        <dbReference type="Proteomes" id="UP000827092"/>
    </source>
</evidence>
<dbReference type="Proteomes" id="UP000827092">
    <property type="component" value="Unassembled WGS sequence"/>
</dbReference>
<name>A0AAV6TUY9_9ARAC</name>
<evidence type="ECO:0000313" key="1">
    <source>
        <dbReference type="EMBL" id="KAG8175519.1"/>
    </source>
</evidence>
<reference evidence="1 2" key="1">
    <citation type="journal article" date="2022" name="Nat. Ecol. Evol.">
        <title>A masculinizing supergene underlies an exaggerated male reproductive morph in a spider.</title>
        <authorList>
            <person name="Hendrickx F."/>
            <person name="De Corte Z."/>
            <person name="Sonet G."/>
            <person name="Van Belleghem S.M."/>
            <person name="Kostlbacher S."/>
            <person name="Vangestel C."/>
        </authorList>
    </citation>
    <scope>NUCLEOTIDE SEQUENCE [LARGE SCALE GENOMIC DNA]</scope>
    <source>
        <strain evidence="1">W744_W776</strain>
    </source>
</reference>
<sequence>MSSGDGRHHRMFDGGQLGAPCQCCYPQDPQEGPPYGALPVDLHGYHPYYSSANLHRAMLIPRHPFLFGSPPQRLVKRGKNAASNQLLPKKAHVLIHLLTYSFSALPPKNAITCP</sequence>
<keyword evidence="2" id="KW-1185">Reference proteome</keyword>
<dbReference type="AlphaFoldDB" id="A0AAV6TUY9"/>
<comment type="caution">
    <text evidence="1">The sequence shown here is derived from an EMBL/GenBank/DDBJ whole genome shotgun (WGS) entry which is preliminary data.</text>
</comment>
<gene>
    <name evidence="1" type="ORF">JTE90_016278</name>
</gene>